<evidence type="ECO:0000256" key="2">
    <source>
        <dbReference type="SAM" id="Phobius"/>
    </source>
</evidence>
<proteinExistence type="predicted"/>
<feature type="region of interest" description="Disordered" evidence="1">
    <location>
        <begin position="44"/>
        <end position="142"/>
    </location>
</feature>
<gene>
    <name evidence="5" type="ORF">JX265_000613</name>
</gene>
<evidence type="ECO:0000313" key="6">
    <source>
        <dbReference type="Proteomes" id="UP000829685"/>
    </source>
</evidence>
<feature type="signal peptide" evidence="3">
    <location>
        <begin position="1"/>
        <end position="22"/>
    </location>
</feature>
<keyword evidence="2" id="KW-0812">Transmembrane</keyword>
<feature type="transmembrane region" description="Helical" evidence="2">
    <location>
        <begin position="196"/>
        <end position="217"/>
    </location>
</feature>
<feature type="chain" id="PRO_5040286979" description="Mid2 domain-containing protein" evidence="3">
    <location>
        <begin position="23"/>
        <end position="278"/>
    </location>
</feature>
<dbReference type="NCBIfam" id="TIGR03382">
    <property type="entry name" value="GC_trans_RRR"/>
    <property type="match status" value="1"/>
</dbReference>
<accession>A0A9P9WZ56</accession>
<feature type="domain" description="Mid2" evidence="4">
    <location>
        <begin position="158"/>
        <end position="217"/>
    </location>
</feature>
<dbReference type="Pfam" id="PF04478">
    <property type="entry name" value="Mid2"/>
    <property type="match status" value="1"/>
</dbReference>
<keyword evidence="3" id="KW-0732">Signal</keyword>
<evidence type="ECO:0000256" key="1">
    <source>
        <dbReference type="SAM" id="MobiDB-lite"/>
    </source>
</evidence>
<organism evidence="5 6">
    <name type="scientific">Neoarthrinium moseri</name>
    <dbReference type="NCBI Taxonomy" id="1658444"/>
    <lineage>
        <taxon>Eukaryota</taxon>
        <taxon>Fungi</taxon>
        <taxon>Dikarya</taxon>
        <taxon>Ascomycota</taxon>
        <taxon>Pezizomycotina</taxon>
        <taxon>Sordariomycetes</taxon>
        <taxon>Xylariomycetidae</taxon>
        <taxon>Amphisphaeriales</taxon>
        <taxon>Apiosporaceae</taxon>
        <taxon>Neoarthrinium</taxon>
    </lineage>
</organism>
<feature type="compositionally biased region" description="Polar residues" evidence="1">
    <location>
        <begin position="235"/>
        <end position="278"/>
    </location>
</feature>
<feature type="region of interest" description="Disordered" evidence="1">
    <location>
        <begin position="229"/>
        <end position="278"/>
    </location>
</feature>
<comment type="caution">
    <text evidence="5">The sequence shown here is derived from an EMBL/GenBank/DDBJ whole genome shotgun (WGS) entry which is preliminary data.</text>
</comment>
<feature type="compositionally biased region" description="Low complexity" evidence="1">
    <location>
        <begin position="47"/>
        <end position="142"/>
    </location>
</feature>
<keyword evidence="6" id="KW-1185">Reference proteome</keyword>
<protein>
    <recommendedName>
        <fullName evidence="4">Mid2 domain-containing protein</fullName>
    </recommendedName>
</protein>
<sequence length="278" mass="28204">MYSSRLIHLLLVALSVFSAAEATWLKFGFIGKATNEVGNAVIARQDSSGSSSSAPQTTTRRTTTTAPTTTSEADPTTTDPTTTSVPTTKPTTTVPTTSQGTTTVPTTTQGPATTSSGNGPTTDAPTTTSDGSASATDATTSAASPFTTTFVSTVTASDGQVSTISSSAVVTPTGSLAQTGDSNANAAMSNQTRNTIIGVCVGVGGAIILAVAGVLFWRLRRRRSQDGEDLVNYGAGTSQFNSGPEKSEASGSMSGRSPFQSTLESYHAPTQSNTGTNF</sequence>
<keyword evidence="2" id="KW-1133">Transmembrane helix</keyword>
<evidence type="ECO:0000259" key="4">
    <source>
        <dbReference type="Pfam" id="PF04478"/>
    </source>
</evidence>
<dbReference type="InterPro" id="IPR007567">
    <property type="entry name" value="Mid2_dom"/>
</dbReference>
<name>A0A9P9WZ56_9PEZI</name>
<keyword evidence="2" id="KW-0472">Membrane</keyword>
<dbReference type="AlphaFoldDB" id="A0A9P9WZ56"/>
<evidence type="ECO:0000256" key="3">
    <source>
        <dbReference type="SAM" id="SignalP"/>
    </source>
</evidence>
<reference evidence="5" key="1">
    <citation type="submission" date="2021-03" db="EMBL/GenBank/DDBJ databases">
        <title>Revisited historic fungal species revealed as producer of novel bioactive compounds through whole genome sequencing and comparative genomics.</title>
        <authorList>
            <person name="Vignolle G.A."/>
            <person name="Hochenegger N."/>
            <person name="Mach R.L."/>
            <person name="Mach-Aigner A.R."/>
            <person name="Javad Rahimi M."/>
            <person name="Salim K.A."/>
            <person name="Chan C.M."/>
            <person name="Lim L.B.L."/>
            <person name="Cai F."/>
            <person name="Druzhinina I.S."/>
            <person name="U'Ren J.M."/>
            <person name="Derntl C."/>
        </authorList>
    </citation>
    <scope>NUCLEOTIDE SEQUENCE</scope>
    <source>
        <strain evidence="5">TUCIM 5799</strain>
    </source>
</reference>
<dbReference type="EMBL" id="JAFIMR010000001">
    <property type="protein sequence ID" value="KAI1881787.1"/>
    <property type="molecule type" value="Genomic_DNA"/>
</dbReference>
<evidence type="ECO:0000313" key="5">
    <source>
        <dbReference type="EMBL" id="KAI1881787.1"/>
    </source>
</evidence>
<dbReference type="Proteomes" id="UP000829685">
    <property type="component" value="Unassembled WGS sequence"/>
</dbReference>
<dbReference type="InterPro" id="IPR017756">
    <property type="entry name" value="TM_Gly-Cys-Arg_CS"/>
</dbReference>